<proteinExistence type="predicted"/>
<dbReference type="EMBL" id="BNAO01000004">
    <property type="protein sequence ID" value="GHG70556.1"/>
    <property type="molecule type" value="Genomic_DNA"/>
</dbReference>
<sequence>MAFATASNPIAEEGIALNNSSFPWQLVIDRGKILDCIYDNKFFSLGAILVLESLPRRCELASDRNGRWELLPETELLAWQENVKQQAMQREATYIGKDPITEEEARLIRYVRRVKAQAEKEN</sequence>
<keyword evidence="2" id="KW-1185">Reference proteome</keyword>
<protein>
    <submittedName>
        <fullName evidence="1">Uncharacterized protein</fullName>
    </submittedName>
</protein>
<gene>
    <name evidence="1" type="ORF">GCM10010919_21370</name>
</gene>
<comment type="caution">
    <text evidence="1">The sequence shown here is derived from an EMBL/GenBank/DDBJ whole genome shotgun (WGS) entry which is preliminary data.</text>
</comment>
<name>A0ABQ3KYK0_9ALTE</name>
<dbReference type="Proteomes" id="UP000659697">
    <property type="component" value="Unassembled WGS sequence"/>
</dbReference>
<evidence type="ECO:0000313" key="1">
    <source>
        <dbReference type="EMBL" id="GHG70556.1"/>
    </source>
</evidence>
<accession>A0ABQ3KYK0</accession>
<reference evidence="2" key="1">
    <citation type="journal article" date="2019" name="Int. J. Syst. Evol. Microbiol.">
        <title>The Global Catalogue of Microorganisms (GCM) 10K type strain sequencing project: providing services to taxonomists for standard genome sequencing and annotation.</title>
        <authorList>
            <consortium name="The Broad Institute Genomics Platform"/>
            <consortium name="The Broad Institute Genome Sequencing Center for Infectious Disease"/>
            <person name="Wu L."/>
            <person name="Ma J."/>
        </authorList>
    </citation>
    <scope>NUCLEOTIDE SEQUENCE [LARGE SCALE GENOMIC DNA]</scope>
    <source>
        <strain evidence="2">CGMCC 1.7003</strain>
    </source>
</reference>
<organism evidence="1 2">
    <name type="scientific">Alishewanella longhuensis</name>
    <dbReference type="NCBI Taxonomy" id="1091037"/>
    <lineage>
        <taxon>Bacteria</taxon>
        <taxon>Pseudomonadati</taxon>
        <taxon>Pseudomonadota</taxon>
        <taxon>Gammaproteobacteria</taxon>
        <taxon>Alteromonadales</taxon>
        <taxon>Alteromonadaceae</taxon>
        <taxon>Alishewanella</taxon>
    </lineage>
</organism>
<evidence type="ECO:0000313" key="2">
    <source>
        <dbReference type="Proteomes" id="UP000659697"/>
    </source>
</evidence>